<keyword evidence="4" id="KW-1185">Reference proteome</keyword>
<sequence>MNSDSILEQYPFLLDLPEPIRNELDLRMLLIPSQEQKEKIRDLEEKTNSFIVLYKKDYEPRGKHLCKTIRSAELESDPLKSISQFELEIQKETDLIVVAYHKPVLFF</sequence>
<reference evidence="3" key="1">
    <citation type="submission" date="2018-05" db="EMBL/GenBank/DDBJ databases">
        <title>Leptospira yasudae sp. nov. and Leptospira stimsonii sp. nov., two pathogenic species of the genus Leptospira isolated from environmental sources.</title>
        <authorList>
            <person name="Casanovas-Massana A."/>
            <person name="Hamond C."/>
            <person name="Santos L.A."/>
            <person name="Hacker K.P."/>
            <person name="Balassiano I."/>
            <person name="Medeiros M.A."/>
            <person name="Reis M.G."/>
            <person name="Ko A.I."/>
            <person name="Wunder E.A."/>
        </authorList>
    </citation>
    <scope>NUCLEOTIDE SEQUENCE [LARGE SCALE GENOMIC DNA]</scope>
    <source>
        <strain evidence="3">AMB6-RJ</strain>
    </source>
</reference>
<comment type="caution">
    <text evidence="1">The sequence shown here is derived from an EMBL/GenBank/DDBJ whole genome shotgun (WGS) entry which is preliminary data.</text>
</comment>
<evidence type="ECO:0000313" key="1">
    <source>
        <dbReference type="EMBL" id="RHX88544.1"/>
    </source>
</evidence>
<dbReference type="Proteomes" id="UP000266669">
    <property type="component" value="Unassembled WGS sequence"/>
</dbReference>
<evidence type="ECO:0000313" key="4">
    <source>
        <dbReference type="Proteomes" id="UP000297422"/>
    </source>
</evidence>
<evidence type="ECO:0000313" key="3">
    <source>
        <dbReference type="Proteomes" id="UP000266669"/>
    </source>
</evidence>
<organism evidence="1 3">
    <name type="scientific">Leptospira stimsonii</name>
    <dbReference type="NCBI Taxonomy" id="2202203"/>
    <lineage>
        <taxon>Bacteria</taxon>
        <taxon>Pseudomonadati</taxon>
        <taxon>Spirochaetota</taxon>
        <taxon>Spirochaetia</taxon>
        <taxon>Leptospirales</taxon>
        <taxon>Leptospiraceae</taxon>
        <taxon>Leptospira</taxon>
    </lineage>
</organism>
<gene>
    <name evidence="1" type="ORF">DLM78_06295</name>
    <name evidence="2" type="ORF">EHQ90_09520</name>
</gene>
<evidence type="ECO:0000313" key="2">
    <source>
        <dbReference type="EMBL" id="TGM16602.1"/>
    </source>
</evidence>
<dbReference type="EMBL" id="QHCS01000001">
    <property type="protein sequence ID" value="RHX88544.1"/>
    <property type="molecule type" value="Genomic_DNA"/>
</dbReference>
<reference evidence="2" key="2">
    <citation type="submission" date="2018-10" db="EMBL/GenBank/DDBJ databases">
        <authorList>
            <person name="Vincent A.T."/>
            <person name="Schiettekatte O."/>
            <person name="Bourhy P."/>
            <person name="Veyrier F.J."/>
            <person name="Picardeau M."/>
        </authorList>
    </citation>
    <scope>NUCLEOTIDE SEQUENCE</scope>
    <source>
        <strain evidence="2">201702407</strain>
    </source>
</reference>
<dbReference type="RefSeq" id="WP_118981073.1">
    <property type="nucleotide sequence ID" value="NZ_QHCS01000001.1"/>
</dbReference>
<reference evidence="1" key="4">
    <citation type="journal article" date="2020" name="Int. J. Syst. Evol. Microbiol.">
        <title>Leptospira yasudae sp. nov. and Leptospira stimsonii sp. nov., two new species of the pathogenic group isolated from environmental sources.</title>
        <authorList>
            <person name="Casanovas-Massana A."/>
            <person name="Hamond C."/>
            <person name="Santos L.A."/>
            <person name="de Oliveira D."/>
            <person name="Hacker K.P."/>
            <person name="Balassiano I."/>
            <person name="Costa F."/>
            <person name="Medeiros M.A."/>
            <person name="Reis M.G."/>
            <person name="Ko A.I."/>
            <person name="Wunder E.A."/>
        </authorList>
    </citation>
    <scope>NUCLEOTIDE SEQUENCE</scope>
    <source>
        <strain evidence="1">AMB6-RJ</strain>
    </source>
</reference>
<proteinExistence type="predicted"/>
<reference evidence="2" key="3">
    <citation type="journal article" date="2019" name="PLoS Negl. Trop. Dis.">
        <title>Revisiting the worldwide diversity of Leptospira species in the environment.</title>
        <authorList>
            <person name="Vincent A.T."/>
            <person name="Schiettekatte O."/>
            <person name="Bourhy P."/>
            <person name="Veyrier F.J."/>
            <person name="Picardeau M."/>
        </authorList>
    </citation>
    <scope>NUCLEOTIDE SEQUENCE</scope>
    <source>
        <strain evidence="2">201702407</strain>
    </source>
</reference>
<accession>A0A4R9L615</accession>
<dbReference type="Proteomes" id="UP000297422">
    <property type="component" value="Unassembled WGS sequence"/>
</dbReference>
<protein>
    <submittedName>
        <fullName evidence="1">Uncharacterized protein</fullName>
    </submittedName>
</protein>
<dbReference type="EMBL" id="RQGT01000069">
    <property type="protein sequence ID" value="TGM16602.1"/>
    <property type="molecule type" value="Genomic_DNA"/>
</dbReference>
<name>A0A4R9L615_9LEPT</name>
<dbReference type="AlphaFoldDB" id="A0A4R9L615"/>